<dbReference type="PANTHER" id="PTHR12872">
    <property type="entry name" value="ALPHA-N-ACETYLGLUCOSAMINIDASE"/>
    <property type="match status" value="1"/>
</dbReference>
<evidence type="ECO:0000313" key="7">
    <source>
        <dbReference type="Proteomes" id="UP000195386"/>
    </source>
</evidence>
<dbReference type="GO" id="GO:0005975">
    <property type="term" value="P:carbohydrate metabolic process"/>
    <property type="evidence" value="ECO:0007669"/>
    <property type="project" value="UniProtKB-ARBA"/>
</dbReference>
<dbReference type="Pfam" id="PF05089">
    <property type="entry name" value="NAGLU"/>
    <property type="match status" value="1"/>
</dbReference>
<feature type="domain" description="Alpha-N-acetylglucosaminidase tim-barrel" evidence="3">
    <location>
        <begin position="122"/>
        <end position="438"/>
    </location>
</feature>
<dbReference type="InterPro" id="IPR024240">
    <property type="entry name" value="NAGLU_N"/>
</dbReference>
<sequence length="759" mass="87740">MTKKTFILFFGVLLMGLPTQANNDVQKTVYGLIERITPGYASQYELELIEQTEGKDVYEIEGNGRKIILRGNNAVSLASAFNWYLKYTCNAHVSWFGNQLNLPDILPQPADKQRIVIEPKYRVYLNYCTVSYTAAWWNWERWQKELDYMAMNGINMPLFSLGLYEIWYNTLMRFNFTDLEARTFLSLPGHAAWQWMQNIHSEGGPLPTSTMKRQTQLAKQVLSRMLEFNMQPIQQGFSGFVPPLLKQKRPEAKIDMTKAWYGFAPSALVNPSDPLFVEFGKAFLEEQDKLFGSYGVYAADPFHERKPPVETSEYLHAVGVTINKLFQQFDKGCIWAMQSWSLREDIVKAVPRENLLILDLAGKRVRRDQGFWGYPTVIGNLHNFGGRINMHGDLHLLAANQYQDIKKVYPNVCGDGLFMEAVEQNPVYYDLAFEMFHRTDKVNIHTWLQQYAQRRYGARTVNTDQAMRLLLKGPYRRNTNGTERSSIVAARPALNVKKSGPNAGLGIPYDPLILFKAERLLLADAELLKHSKPYRFDVVDVMRQIMTNIGQPIHKKAAEAFEAKDKTAFTLHSGRFLQMLEDMDELLRTRPEYSFDRWLTEARSWGETKAEKDLMEQDATTLLTVWGAQEGNDPGIFDYAWREWSGLINGFYKVRWQKFYSMLQKHLDEGTGYSEEGLKLSHGRESFLANDFYISLGDWELDYTRQVNKARTPITQGDEIEIAKRLFRKYEKLSAAYYQTKVSNADIIKTEKTYENLGE</sequence>
<dbReference type="Gene3D" id="3.30.379.10">
    <property type="entry name" value="Chitobiase/beta-hexosaminidase domain 2-like"/>
    <property type="match status" value="1"/>
</dbReference>
<dbReference type="InterPro" id="IPR024732">
    <property type="entry name" value="NAGLU_C"/>
</dbReference>
<keyword evidence="2" id="KW-0732">Signal</keyword>
<dbReference type="InterPro" id="IPR024733">
    <property type="entry name" value="NAGLU_tim-barrel"/>
</dbReference>
<name>A0A1Y3YWA2_9BACE</name>
<dbReference type="Gene3D" id="3.20.20.80">
    <property type="entry name" value="Glycosidases"/>
    <property type="match status" value="1"/>
</dbReference>
<dbReference type="RefSeq" id="WP_087425537.1">
    <property type="nucleotide sequence ID" value="NZ_NFII01000003.1"/>
</dbReference>
<dbReference type="AlphaFoldDB" id="A0A1Y3YWA2"/>
<feature type="signal peptide" evidence="2">
    <location>
        <begin position="1"/>
        <end position="23"/>
    </location>
</feature>
<feature type="chain" id="PRO_5013299981" evidence="2">
    <location>
        <begin position="24"/>
        <end position="759"/>
    </location>
</feature>
<keyword evidence="1" id="KW-0378">Hydrolase</keyword>
<dbReference type="Gene3D" id="1.20.120.670">
    <property type="entry name" value="N-acetyl-b-d-glucoasminidase"/>
    <property type="match status" value="1"/>
</dbReference>
<dbReference type="EMBL" id="NFII01000003">
    <property type="protein sequence ID" value="OUO01997.1"/>
    <property type="molecule type" value="Genomic_DNA"/>
</dbReference>
<accession>A0A1Y3YWA2</accession>
<evidence type="ECO:0000313" key="6">
    <source>
        <dbReference type="EMBL" id="OUO01997.1"/>
    </source>
</evidence>
<dbReference type="InterPro" id="IPR007781">
    <property type="entry name" value="NAGLU"/>
</dbReference>
<evidence type="ECO:0000259" key="3">
    <source>
        <dbReference type="Pfam" id="PF05089"/>
    </source>
</evidence>
<dbReference type="PANTHER" id="PTHR12872:SF1">
    <property type="entry name" value="ALPHA-N-ACETYLGLUCOSAMINIDASE"/>
    <property type="match status" value="1"/>
</dbReference>
<evidence type="ECO:0000256" key="2">
    <source>
        <dbReference type="SAM" id="SignalP"/>
    </source>
</evidence>
<dbReference type="InterPro" id="IPR029018">
    <property type="entry name" value="Hex-like_dom2"/>
</dbReference>
<dbReference type="Pfam" id="PF12972">
    <property type="entry name" value="NAGLU_C"/>
    <property type="match status" value="1"/>
</dbReference>
<proteinExistence type="predicted"/>
<reference evidence="7" key="1">
    <citation type="submission" date="2017-04" db="EMBL/GenBank/DDBJ databases">
        <title>Function of individual gut microbiota members based on whole genome sequencing of pure cultures obtained from chicken caecum.</title>
        <authorList>
            <person name="Medvecky M."/>
            <person name="Cejkova D."/>
            <person name="Polansky O."/>
            <person name="Karasova D."/>
            <person name="Kubasova T."/>
            <person name="Cizek A."/>
            <person name="Rychlik I."/>
        </authorList>
    </citation>
    <scope>NUCLEOTIDE SEQUENCE [LARGE SCALE GENOMIC DNA]</scope>
    <source>
        <strain evidence="7">An43</strain>
    </source>
</reference>
<evidence type="ECO:0000259" key="5">
    <source>
        <dbReference type="Pfam" id="PF12972"/>
    </source>
</evidence>
<evidence type="ECO:0000256" key="1">
    <source>
        <dbReference type="ARBA" id="ARBA00022801"/>
    </source>
</evidence>
<protein>
    <submittedName>
        <fullName evidence="6">Alpha-N-acetylglucosaminidase</fullName>
    </submittedName>
</protein>
<feature type="domain" description="Alpha-N-acetylglucosaminidase N-terminal" evidence="4">
    <location>
        <begin position="28"/>
        <end position="107"/>
    </location>
</feature>
<comment type="caution">
    <text evidence="6">The sequence shown here is derived from an EMBL/GenBank/DDBJ whole genome shotgun (WGS) entry which is preliminary data.</text>
</comment>
<feature type="domain" description="Alpha-N-acetylglucosaminidase C-terminal" evidence="5">
    <location>
        <begin position="447"/>
        <end position="729"/>
    </location>
</feature>
<evidence type="ECO:0000259" key="4">
    <source>
        <dbReference type="Pfam" id="PF12971"/>
    </source>
</evidence>
<organism evidence="6 7">
    <name type="scientific">Bacteroides clarus</name>
    <dbReference type="NCBI Taxonomy" id="626929"/>
    <lineage>
        <taxon>Bacteria</taxon>
        <taxon>Pseudomonadati</taxon>
        <taxon>Bacteroidota</taxon>
        <taxon>Bacteroidia</taxon>
        <taxon>Bacteroidales</taxon>
        <taxon>Bacteroidaceae</taxon>
        <taxon>Bacteroides</taxon>
    </lineage>
</organism>
<dbReference type="Proteomes" id="UP000195386">
    <property type="component" value="Unassembled WGS sequence"/>
</dbReference>
<dbReference type="GO" id="GO:0016787">
    <property type="term" value="F:hydrolase activity"/>
    <property type="evidence" value="ECO:0007669"/>
    <property type="project" value="UniProtKB-KW"/>
</dbReference>
<dbReference type="Pfam" id="PF12971">
    <property type="entry name" value="NAGLU_N"/>
    <property type="match status" value="1"/>
</dbReference>
<gene>
    <name evidence="6" type="ORF">B5F97_04190</name>
</gene>